<dbReference type="Pfam" id="PF13508">
    <property type="entry name" value="Acetyltransf_7"/>
    <property type="match status" value="1"/>
</dbReference>
<feature type="domain" description="N-acetyltransferase" evidence="1">
    <location>
        <begin position="3"/>
        <end position="152"/>
    </location>
</feature>
<dbReference type="InterPro" id="IPR000182">
    <property type="entry name" value="GNAT_dom"/>
</dbReference>
<evidence type="ECO:0000259" key="1">
    <source>
        <dbReference type="PROSITE" id="PS51186"/>
    </source>
</evidence>
<organism evidence="2 3">
    <name type="scientific">Oceanirhabdus seepicola</name>
    <dbReference type="NCBI Taxonomy" id="2828781"/>
    <lineage>
        <taxon>Bacteria</taxon>
        <taxon>Bacillati</taxon>
        <taxon>Bacillota</taxon>
        <taxon>Clostridia</taxon>
        <taxon>Eubacteriales</taxon>
        <taxon>Clostridiaceae</taxon>
        <taxon>Oceanirhabdus</taxon>
    </lineage>
</organism>
<dbReference type="EMBL" id="JAGSOJ010000001">
    <property type="protein sequence ID" value="MCM1989468.1"/>
    <property type="molecule type" value="Genomic_DNA"/>
</dbReference>
<dbReference type="SUPFAM" id="SSF55729">
    <property type="entry name" value="Acyl-CoA N-acyltransferases (Nat)"/>
    <property type="match status" value="1"/>
</dbReference>
<dbReference type="InterPro" id="IPR016181">
    <property type="entry name" value="Acyl_CoA_acyltransferase"/>
</dbReference>
<protein>
    <submittedName>
        <fullName evidence="2">GNAT family N-acetyltransferase</fullName>
    </submittedName>
</protein>
<dbReference type="Gene3D" id="3.40.630.30">
    <property type="match status" value="1"/>
</dbReference>
<sequence>MSLYFEKARVEDARALTMVQKHAFDDDAKRFMGKSVGCGPPGYSSLKWNINMIKRGMYYKIRLDDYTIVGGFIISSKDNKTYNLDRIFIEPEYQNQGIGTKSLEFIENNYVDVNKWILDTPKYCYRNHIFYEKNGYQKVGESGELYLYEKTI</sequence>
<dbReference type="CDD" id="cd04301">
    <property type="entry name" value="NAT_SF"/>
    <property type="match status" value="1"/>
</dbReference>
<dbReference type="GO" id="GO:0016747">
    <property type="term" value="F:acyltransferase activity, transferring groups other than amino-acyl groups"/>
    <property type="evidence" value="ECO:0007669"/>
    <property type="project" value="InterPro"/>
</dbReference>
<dbReference type="Proteomes" id="UP001056429">
    <property type="component" value="Unassembled WGS sequence"/>
</dbReference>
<dbReference type="PROSITE" id="PS51186">
    <property type="entry name" value="GNAT"/>
    <property type="match status" value="1"/>
</dbReference>
<accession>A0A9J6NZG4</accession>
<name>A0A9J6NZG4_9CLOT</name>
<dbReference type="AlphaFoldDB" id="A0A9J6NZG4"/>
<reference evidence="2" key="1">
    <citation type="journal article" date="2021" name="mSystems">
        <title>Bacteria and Archaea Synergistically Convert Glycine Betaine to Biogenic Methane in the Formosa Cold Seep of the South China Sea.</title>
        <authorList>
            <person name="Li L."/>
            <person name="Zhang W."/>
            <person name="Zhang S."/>
            <person name="Song L."/>
            <person name="Sun Q."/>
            <person name="Zhang H."/>
            <person name="Xiang H."/>
            <person name="Dong X."/>
        </authorList>
    </citation>
    <scope>NUCLEOTIDE SEQUENCE</scope>
    <source>
        <strain evidence="2">ZWT</strain>
    </source>
</reference>
<comment type="caution">
    <text evidence="2">The sequence shown here is derived from an EMBL/GenBank/DDBJ whole genome shotgun (WGS) entry which is preliminary data.</text>
</comment>
<evidence type="ECO:0000313" key="2">
    <source>
        <dbReference type="EMBL" id="MCM1989468.1"/>
    </source>
</evidence>
<gene>
    <name evidence="2" type="ORF">KDK92_06925</name>
</gene>
<reference evidence="2" key="2">
    <citation type="submission" date="2021-04" db="EMBL/GenBank/DDBJ databases">
        <authorList>
            <person name="Dong X."/>
        </authorList>
    </citation>
    <scope>NUCLEOTIDE SEQUENCE</scope>
    <source>
        <strain evidence="2">ZWT</strain>
    </source>
</reference>
<keyword evidence="3" id="KW-1185">Reference proteome</keyword>
<proteinExistence type="predicted"/>
<dbReference type="RefSeq" id="WP_250858463.1">
    <property type="nucleotide sequence ID" value="NZ_JAGSOJ010000001.1"/>
</dbReference>
<evidence type="ECO:0000313" key="3">
    <source>
        <dbReference type="Proteomes" id="UP001056429"/>
    </source>
</evidence>